<dbReference type="Proteomes" id="UP000298663">
    <property type="component" value="Unassembled WGS sequence"/>
</dbReference>
<feature type="transmembrane region" description="Helical" evidence="1">
    <location>
        <begin position="57"/>
        <end position="85"/>
    </location>
</feature>
<proteinExistence type="predicted"/>
<dbReference type="AlphaFoldDB" id="A0A4U5PGH7"/>
<keyword evidence="1" id="KW-1133">Transmembrane helix</keyword>
<protein>
    <submittedName>
        <fullName evidence="2">Uncharacterized protein</fullName>
    </submittedName>
</protein>
<gene>
    <name evidence="2" type="ORF">L596_009834</name>
</gene>
<keyword evidence="1" id="KW-0812">Transmembrane</keyword>
<evidence type="ECO:0000313" key="2">
    <source>
        <dbReference type="EMBL" id="TKR95702.1"/>
    </source>
</evidence>
<accession>A0A4U5PGH7</accession>
<evidence type="ECO:0000313" key="3">
    <source>
        <dbReference type="Proteomes" id="UP000298663"/>
    </source>
</evidence>
<reference evidence="2 3" key="1">
    <citation type="journal article" date="2015" name="Genome Biol.">
        <title>Comparative genomics of Steinernema reveals deeply conserved gene regulatory networks.</title>
        <authorList>
            <person name="Dillman A.R."/>
            <person name="Macchietto M."/>
            <person name="Porter C.F."/>
            <person name="Rogers A."/>
            <person name="Williams B."/>
            <person name="Antoshechkin I."/>
            <person name="Lee M.M."/>
            <person name="Goodwin Z."/>
            <person name="Lu X."/>
            <person name="Lewis E.E."/>
            <person name="Goodrich-Blair H."/>
            <person name="Stock S.P."/>
            <person name="Adams B.J."/>
            <person name="Sternberg P.W."/>
            <person name="Mortazavi A."/>
        </authorList>
    </citation>
    <scope>NUCLEOTIDE SEQUENCE [LARGE SCALE GENOMIC DNA]</scope>
    <source>
        <strain evidence="2 3">ALL</strain>
    </source>
</reference>
<keyword evidence="3" id="KW-1185">Reference proteome</keyword>
<keyword evidence="1" id="KW-0472">Membrane</keyword>
<name>A0A4U5PGH7_STECR</name>
<sequence length="249" mass="29110">MKTEKTKNSRNAFSATSALCSTRSDTSSWVFFFSEQTLNCSVFCSPVPLSSFPSAPLFYLFPAMFRSILLLVFCILVLVCAFFIFEKVDKVYEAIPMRHFELYYEDAAEYAELRFKISLKQNLLRHRRELFTDQNCLMHSLRVFQMNFEQAIQDVNADMHLISIVLYLCLPIIIVFFFDQLIRPSLLTIVSNEKTPYDFFPADMLFLSFFFVVAIFVSVKKFIISIMSQSGTPLTRSIERREMEVERCY</sequence>
<feature type="transmembrane region" description="Helical" evidence="1">
    <location>
        <begin position="161"/>
        <end position="179"/>
    </location>
</feature>
<comment type="caution">
    <text evidence="2">The sequence shown here is derived from an EMBL/GenBank/DDBJ whole genome shotgun (WGS) entry which is preliminary data.</text>
</comment>
<feature type="transmembrane region" description="Helical" evidence="1">
    <location>
        <begin position="199"/>
        <end position="219"/>
    </location>
</feature>
<reference evidence="2 3" key="2">
    <citation type="journal article" date="2019" name="G3 (Bethesda)">
        <title>Hybrid Assembly of the Genome of the Entomopathogenic Nematode Steinernema carpocapsae Identifies the X-Chromosome.</title>
        <authorList>
            <person name="Serra L."/>
            <person name="Macchietto M."/>
            <person name="Macias-Munoz A."/>
            <person name="McGill C.J."/>
            <person name="Rodriguez I.M."/>
            <person name="Rodriguez B."/>
            <person name="Murad R."/>
            <person name="Mortazavi A."/>
        </authorList>
    </citation>
    <scope>NUCLEOTIDE SEQUENCE [LARGE SCALE GENOMIC DNA]</scope>
    <source>
        <strain evidence="2 3">ALL</strain>
    </source>
</reference>
<dbReference type="EMBL" id="AZBU02000002">
    <property type="protein sequence ID" value="TKR95702.1"/>
    <property type="molecule type" value="Genomic_DNA"/>
</dbReference>
<evidence type="ECO:0000256" key="1">
    <source>
        <dbReference type="SAM" id="Phobius"/>
    </source>
</evidence>
<organism evidence="2 3">
    <name type="scientific">Steinernema carpocapsae</name>
    <name type="common">Entomopathogenic nematode</name>
    <dbReference type="NCBI Taxonomy" id="34508"/>
    <lineage>
        <taxon>Eukaryota</taxon>
        <taxon>Metazoa</taxon>
        <taxon>Ecdysozoa</taxon>
        <taxon>Nematoda</taxon>
        <taxon>Chromadorea</taxon>
        <taxon>Rhabditida</taxon>
        <taxon>Tylenchina</taxon>
        <taxon>Panagrolaimomorpha</taxon>
        <taxon>Strongyloidoidea</taxon>
        <taxon>Steinernematidae</taxon>
        <taxon>Steinernema</taxon>
    </lineage>
</organism>